<keyword evidence="5" id="KW-0378">Hydrolase</keyword>
<evidence type="ECO:0000259" key="13">
    <source>
        <dbReference type="PROSITE" id="PS51194"/>
    </source>
</evidence>
<dbReference type="InterPro" id="IPR038718">
    <property type="entry name" value="SNF2-like_sf"/>
</dbReference>
<feature type="domain" description="RING-type" evidence="11">
    <location>
        <begin position="506"/>
        <end position="551"/>
    </location>
</feature>
<evidence type="ECO:0000256" key="10">
    <source>
        <dbReference type="SAM" id="MobiDB-lite"/>
    </source>
</evidence>
<dbReference type="GeneID" id="28821679"/>
<dbReference type="SUPFAM" id="SSF57850">
    <property type="entry name" value="RING/U-box"/>
    <property type="match status" value="1"/>
</dbReference>
<dbReference type="PANTHER" id="PTHR45626:SF17">
    <property type="entry name" value="HELICASE-LIKE TRANSCRIPTION FACTOR"/>
    <property type="match status" value="1"/>
</dbReference>
<evidence type="ECO:0000313" key="15">
    <source>
        <dbReference type="Proteomes" id="UP000070700"/>
    </source>
</evidence>
<comment type="similarity">
    <text evidence="1">Belongs to the SNF2/RAD54 helicase family.</text>
</comment>
<feature type="domain" description="Helicase C-terminal" evidence="13">
    <location>
        <begin position="635"/>
        <end position="794"/>
    </location>
</feature>
<sequence>MILEDLMMNDPIQDRIMNSIFDVEPAPEITGSMPKETQFQQLFANVPETSDYASKKAAKDDKKKLREASKSFGYAQCKAQDGKWLIKGMSSTLYHHQLLGAQWMVQRELSSQPPNGGLLADSMGLGKTVQMLACMAGNPPGKEDLRRGTKATLIIVPAGVIDQWLDEIRHHTEPQMFPKIIHYKSSSKIPKSVLEDVDIVVTSYNEVMKQFPYPDAKARAIIQEVGYKKWWSEAIQNLGDLHLIQWFRVVLDEAQAIKNNSARTSLACQNLKSVYRWCLTGTPLLNRLEELFPYLRFLKANYTMDWATFQRYFCDVNAEESYSRISTLLSYTMMRRTMKTSILNRPIITLPKPHPEIVYVNFSAEEQIIYRITENRFRNNLNAFFAKGEARRNYGIFMVQLLRLRQCTGHPFMLERTIKESWTLEDVTELQDKLAKLSNHENRKPFYEQCKAWVEQSERHRQNAHDTGEEVGFAAPFGRGDYGANFDFAPALDNLDEKDLFARVVCCVCTDVPVGAVKTDCGHIFCEECLSAFMADRVNNGHDYMCCPSCDRVFTTTVRVHAGEGLRISDDDDYDRHSVSSKKGSKHSYSANSKGRDALGFEPFTADSTWVTKSDNNPDFPLTPSSKTTALKSILLRGFVDAPFDKVVIYAQFRTLSRIIGRICESEGWGFLYLTGDSTLEHRTKAIRRFRDDPNIKILIAGLKCGGLGLNFPWANRCISLDLWWNHAVEQQAFGRIFRIGQEKETYMTRLVVRNSVDMRMMSMQLHKLQNLERAMRDGEYNREQPNLSLKQLANLFGFLKTDADDNIVSVEADYDDDPVQEGEGSGGYQGEVDHMMEEM</sequence>
<organism evidence="14 15">
    <name type="scientific">Mollisia scopiformis</name>
    <name type="common">Conifer needle endophyte fungus</name>
    <name type="synonym">Phialocephala scopiformis</name>
    <dbReference type="NCBI Taxonomy" id="149040"/>
    <lineage>
        <taxon>Eukaryota</taxon>
        <taxon>Fungi</taxon>
        <taxon>Dikarya</taxon>
        <taxon>Ascomycota</taxon>
        <taxon>Pezizomycotina</taxon>
        <taxon>Leotiomycetes</taxon>
        <taxon>Helotiales</taxon>
        <taxon>Mollisiaceae</taxon>
        <taxon>Mollisia</taxon>
    </lineage>
</organism>
<dbReference type="InterPro" id="IPR050628">
    <property type="entry name" value="SNF2_RAD54_helicase_TF"/>
</dbReference>
<dbReference type="InterPro" id="IPR049730">
    <property type="entry name" value="SNF2/RAD54-like_C"/>
</dbReference>
<dbReference type="GO" id="GO:0008094">
    <property type="term" value="F:ATP-dependent activity, acting on DNA"/>
    <property type="evidence" value="ECO:0007669"/>
    <property type="project" value="TreeGrafter"/>
</dbReference>
<feature type="region of interest" description="Disordered" evidence="10">
    <location>
        <begin position="816"/>
        <end position="840"/>
    </location>
</feature>
<dbReference type="GO" id="GO:0016787">
    <property type="term" value="F:hydrolase activity"/>
    <property type="evidence" value="ECO:0007669"/>
    <property type="project" value="UniProtKB-KW"/>
</dbReference>
<dbReference type="Pfam" id="PF00176">
    <property type="entry name" value="SNF2-rel_dom"/>
    <property type="match status" value="1"/>
</dbReference>
<dbReference type="InterPro" id="IPR017907">
    <property type="entry name" value="Znf_RING_CS"/>
</dbReference>
<evidence type="ECO:0000256" key="2">
    <source>
        <dbReference type="ARBA" id="ARBA00022723"/>
    </source>
</evidence>
<accession>A0A194X950</accession>
<dbReference type="Gene3D" id="3.40.50.300">
    <property type="entry name" value="P-loop containing nucleotide triphosphate hydrolases"/>
    <property type="match status" value="1"/>
</dbReference>
<dbReference type="EMBL" id="KQ947416">
    <property type="protein sequence ID" value="KUJ16639.1"/>
    <property type="molecule type" value="Genomic_DNA"/>
</dbReference>
<dbReference type="GO" id="GO:0005634">
    <property type="term" value="C:nucleus"/>
    <property type="evidence" value="ECO:0007669"/>
    <property type="project" value="TreeGrafter"/>
</dbReference>
<dbReference type="GO" id="GO:0005524">
    <property type="term" value="F:ATP binding"/>
    <property type="evidence" value="ECO:0007669"/>
    <property type="project" value="UniProtKB-KW"/>
</dbReference>
<keyword evidence="6" id="KW-0347">Helicase</keyword>
<evidence type="ECO:0000256" key="5">
    <source>
        <dbReference type="ARBA" id="ARBA00022801"/>
    </source>
</evidence>
<keyword evidence="7" id="KW-0862">Zinc</keyword>
<dbReference type="CDD" id="cd18793">
    <property type="entry name" value="SF2_C_SNF"/>
    <property type="match status" value="1"/>
</dbReference>
<keyword evidence="4 9" id="KW-0863">Zinc-finger</keyword>
<gene>
    <name evidence="14" type="ORF">LY89DRAFT_647352</name>
</gene>
<dbReference type="PROSITE" id="PS51194">
    <property type="entry name" value="HELICASE_CTER"/>
    <property type="match status" value="1"/>
</dbReference>
<dbReference type="PROSITE" id="PS50089">
    <property type="entry name" value="ZF_RING_2"/>
    <property type="match status" value="1"/>
</dbReference>
<dbReference type="InterPro" id="IPR014001">
    <property type="entry name" value="Helicase_ATP-bd"/>
</dbReference>
<dbReference type="RefSeq" id="XP_018070994.1">
    <property type="nucleotide sequence ID" value="XM_018211953.1"/>
</dbReference>
<dbReference type="PROSITE" id="PS51192">
    <property type="entry name" value="HELICASE_ATP_BIND_1"/>
    <property type="match status" value="1"/>
</dbReference>
<proteinExistence type="inferred from homology"/>
<dbReference type="KEGG" id="psco:LY89DRAFT_647352"/>
<dbReference type="Gene3D" id="3.30.40.10">
    <property type="entry name" value="Zinc/RING finger domain, C3HC4 (zinc finger)"/>
    <property type="match status" value="1"/>
</dbReference>
<dbReference type="PANTHER" id="PTHR45626">
    <property type="entry name" value="TRANSCRIPTION TERMINATION FACTOR 2-RELATED"/>
    <property type="match status" value="1"/>
</dbReference>
<dbReference type="GO" id="GO:0006281">
    <property type="term" value="P:DNA repair"/>
    <property type="evidence" value="ECO:0007669"/>
    <property type="project" value="TreeGrafter"/>
</dbReference>
<keyword evidence="15" id="KW-1185">Reference proteome</keyword>
<feature type="domain" description="Helicase ATP-binding" evidence="12">
    <location>
        <begin position="108"/>
        <end position="301"/>
    </location>
</feature>
<dbReference type="GO" id="GO:0004386">
    <property type="term" value="F:helicase activity"/>
    <property type="evidence" value="ECO:0007669"/>
    <property type="project" value="UniProtKB-KW"/>
</dbReference>
<evidence type="ECO:0000256" key="7">
    <source>
        <dbReference type="ARBA" id="ARBA00022833"/>
    </source>
</evidence>
<dbReference type="GO" id="GO:0008270">
    <property type="term" value="F:zinc ion binding"/>
    <property type="evidence" value="ECO:0007669"/>
    <property type="project" value="UniProtKB-KW"/>
</dbReference>
<dbReference type="AlphaFoldDB" id="A0A194X950"/>
<dbReference type="InterPro" id="IPR000330">
    <property type="entry name" value="SNF2_N"/>
</dbReference>
<dbReference type="InParanoid" id="A0A194X950"/>
<dbReference type="SMART" id="SM00184">
    <property type="entry name" value="RING"/>
    <property type="match status" value="1"/>
</dbReference>
<evidence type="ECO:0000256" key="9">
    <source>
        <dbReference type="PROSITE-ProRule" id="PRU00175"/>
    </source>
</evidence>
<dbReference type="OrthoDB" id="448448at2759"/>
<dbReference type="CDD" id="cd18008">
    <property type="entry name" value="DEXDc_SHPRH-like"/>
    <property type="match status" value="1"/>
</dbReference>
<dbReference type="SMART" id="SM00490">
    <property type="entry name" value="HELICc"/>
    <property type="match status" value="1"/>
</dbReference>
<evidence type="ECO:0000256" key="4">
    <source>
        <dbReference type="ARBA" id="ARBA00022771"/>
    </source>
</evidence>
<evidence type="ECO:0000256" key="3">
    <source>
        <dbReference type="ARBA" id="ARBA00022741"/>
    </source>
</evidence>
<evidence type="ECO:0000259" key="11">
    <source>
        <dbReference type="PROSITE" id="PS50089"/>
    </source>
</evidence>
<dbReference type="SMART" id="SM00487">
    <property type="entry name" value="DEXDc"/>
    <property type="match status" value="1"/>
</dbReference>
<reference evidence="14 15" key="1">
    <citation type="submission" date="2015-10" db="EMBL/GenBank/DDBJ databases">
        <title>Full genome of DAOMC 229536 Phialocephala scopiformis, a fungal endophyte of spruce producing the potent anti-insectan compound rugulosin.</title>
        <authorList>
            <consortium name="DOE Joint Genome Institute"/>
            <person name="Walker A.K."/>
            <person name="Frasz S.L."/>
            <person name="Seifert K.A."/>
            <person name="Miller J.D."/>
            <person name="Mondo S.J."/>
            <person name="Labutti K."/>
            <person name="Lipzen A."/>
            <person name="Dockter R."/>
            <person name="Kennedy M."/>
            <person name="Grigoriev I.V."/>
            <person name="Spatafora J.W."/>
        </authorList>
    </citation>
    <scope>NUCLEOTIDE SEQUENCE [LARGE SCALE GENOMIC DNA]</scope>
    <source>
        <strain evidence="14 15">CBS 120377</strain>
    </source>
</reference>
<evidence type="ECO:0000256" key="1">
    <source>
        <dbReference type="ARBA" id="ARBA00007025"/>
    </source>
</evidence>
<dbReference type="Proteomes" id="UP000070700">
    <property type="component" value="Unassembled WGS sequence"/>
</dbReference>
<evidence type="ECO:0000313" key="14">
    <source>
        <dbReference type="EMBL" id="KUJ16639.1"/>
    </source>
</evidence>
<evidence type="ECO:0000256" key="6">
    <source>
        <dbReference type="ARBA" id="ARBA00022806"/>
    </source>
</evidence>
<keyword evidence="8" id="KW-0067">ATP-binding</keyword>
<evidence type="ECO:0000259" key="12">
    <source>
        <dbReference type="PROSITE" id="PS51192"/>
    </source>
</evidence>
<protein>
    <submittedName>
        <fullName evidence="14">Uncharacterized protein</fullName>
    </submittedName>
</protein>
<keyword evidence="2" id="KW-0479">Metal-binding</keyword>
<dbReference type="InterPro" id="IPR013083">
    <property type="entry name" value="Znf_RING/FYVE/PHD"/>
</dbReference>
<keyword evidence="3" id="KW-0547">Nucleotide-binding</keyword>
<evidence type="ECO:0000256" key="8">
    <source>
        <dbReference type="ARBA" id="ARBA00022840"/>
    </source>
</evidence>
<dbReference type="Gene3D" id="3.40.50.10810">
    <property type="entry name" value="Tandem AAA-ATPase domain"/>
    <property type="match status" value="1"/>
</dbReference>
<name>A0A194X950_MOLSC</name>
<dbReference type="STRING" id="149040.A0A194X950"/>
<feature type="region of interest" description="Disordered" evidence="10">
    <location>
        <begin position="572"/>
        <end position="594"/>
    </location>
</feature>
<dbReference type="InterPro" id="IPR027417">
    <property type="entry name" value="P-loop_NTPase"/>
</dbReference>
<dbReference type="InterPro" id="IPR001841">
    <property type="entry name" value="Znf_RING"/>
</dbReference>
<dbReference type="Pfam" id="PF00271">
    <property type="entry name" value="Helicase_C"/>
    <property type="match status" value="1"/>
</dbReference>
<dbReference type="SUPFAM" id="SSF52540">
    <property type="entry name" value="P-loop containing nucleoside triphosphate hydrolases"/>
    <property type="match status" value="2"/>
</dbReference>
<dbReference type="PROSITE" id="PS00518">
    <property type="entry name" value="ZF_RING_1"/>
    <property type="match status" value="1"/>
</dbReference>
<dbReference type="InterPro" id="IPR001650">
    <property type="entry name" value="Helicase_C-like"/>
</dbReference>